<dbReference type="RefSeq" id="WP_108687121.1">
    <property type="nucleotide sequence ID" value="NZ_QCYK01000002.1"/>
</dbReference>
<keyword evidence="2" id="KW-1185">Reference proteome</keyword>
<evidence type="ECO:0000313" key="1">
    <source>
        <dbReference type="EMBL" id="PUZ25283.1"/>
    </source>
</evidence>
<dbReference type="AlphaFoldDB" id="A0A2T7BGC8"/>
<name>A0A2T7BGC8_9BACT</name>
<dbReference type="OrthoDB" id="871919at2"/>
<protein>
    <submittedName>
        <fullName evidence="1">Uncharacterized protein</fullName>
    </submittedName>
</protein>
<reference evidence="1 2" key="1">
    <citation type="submission" date="2018-04" db="EMBL/GenBank/DDBJ databases">
        <title>Chitinophaga fuyangensis sp. nov., isolated from soil in a chemical factory.</title>
        <authorList>
            <person name="Chen K."/>
        </authorList>
    </citation>
    <scope>NUCLEOTIDE SEQUENCE [LARGE SCALE GENOMIC DNA]</scope>
    <source>
        <strain evidence="1 2">LY-1</strain>
    </source>
</reference>
<proteinExistence type="predicted"/>
<dbReference type="Proteomes" id="UP000244450">
    <property type="component" value="Unassembled WGS sequence"/>
</dbReference>
<accession>A0A2T7BGC8</accession>
<gene>
    <name evidence="1" type="ORF">DCC81_13325</name>
</gene>
<organism evidence="1 2">
    <name type="scientific">Chitinophaga parva</name>
    <dbReference type="NCBI Taxonomy" id="2169414"/>
    <lineage>
        <taxon>Bacteria</taxon>
        <taxon>Pseudomonadati</taxon>
        <taxon>Bacteroidota</taxon>
        <taxon>Chitinophagia</taxon>
        <taxon>Chitinophagales</taxon>
        <taxon>Chitinophagaceae</taxon>
        <taxon>Chitinophaga</taxon>
    </lineage>
</organism>
<sequence length="299" mass="34109">MFCSVHVCGQTLAELEKDLDSMIRRTEKSNLVFSLGYGNNPAYDRKNNTYTDLVLKPYLSPGVTYFHKSGLNAGISTYYLFNANDKPWFEWDLSAGYDYTKNRNFVTGVNYTKYLFTKSREDIMPTPITNELFAYFVYQQWWLQPGIIADLGWGTEKDRLLRNRYSVTHGQDLNFIASLRHDFMFLDIAKRNDAVLITPSLNFIAGTANYYSELESIQYLMQSEKGRKTIAPPPGPLTKQESRDIATAFEARAVDISVHFTYIIGRVSIVPSYTVFKLLTNTTDNGISGYFTAHVAVTL</sequence>
<dbReference type="EMBL" id="QCYK01000002">
    <property type="protein sequence ID" value="PUZ25283.1"/>
    <property type="molecule type" value="Genomic_DNA"/>
</dbReference>
<comment type="caution">
    <text evidence="1">The sequence shown here is derived from an EMBL/GenBank/DDBJ whole genome shotgun (WGS) entry which is preliminary data.</text>
</comment>
<evidence type="ECO:0000313" key="2">
    <source>
        <dbReference type="Proteomes" id="UP000244450"/>
    </source>
</evidence>